<dbReference type="PANTHER" id="PTHR23501:SF174">
    <property type="entry name" value="MULTIDRUG EXPORT PROTEIN EMRB-RELATED"/>
    <property type="match status" value="1"/>
</dbReference>
<dbReference type="AlphaFoldDB" id="A0AAI8F6Q8"/>
<comment type="subcellular location">
    <subcellularLocation>
        <location evidence="1">Membrane</location>
        <topology evidence="1">Multi-pass membrane protein</topology>
    </subcellularLocation>
</comment>
<protein>
    <submittedName>
        <fullName evidence="6">Multidrug resistance protein B</fullName>
    </submittedName>
</protein>
<dbReference type="SUPFAM" id="SSF103473">
    <property type="entry name" value="MFS general substrate transporter"/>
    <property type="match status" value="1"/>
</dbReference>
<keyword evidence="4 5" id="KW-0472">Membrane</keyword>
<evidence type="ECO:0000256" key="3">
    <source>
        <dbReference type="ARBA" id="ARBA00022989"/>
    </source>
</evidence>
<keyword evidence="3 5" id="KW-1133">Transmembrane helix</keyword>
<dbReference type="GO" id="GO:0005886">
    <property type="term" value="C:plasma membrane"/>
    <property type="evidence" value="ECO:0007669"/>
    <property type="project" value="TreeGrafter"/>
</dbReference>
<dbReference type="GO" id="GO:0022857">
    <property type="term" value="F:transmembrane transporter activity"/>
    <property type="evidence" value="ECO:0007669"/>
    <property type="project" value="TreeGrafter"/>
</dbReference>
<evidence type="ECO:0000256" key="4">
    <source>
        <dbReference type="ARBA" id="ARBA00023136"/>
    </source>
</evidence>
<evidence type="ECO:0000313" key="7">
    <source>
        <dbReference type="Proteomes" id="UP000008006"/>
    </source>
</evidence>
<dbReference type="Gene3D" id="1.20.1250.20">
    <property type="entry name" value="MFS general substrate transporter like domains"/>
    <property type="match status" value="1"/>
</dbReference>
<accession>A0AAI8F6Q8</accession>
<feature type="transmembrane region" description="Helical" evidence="5">
    <location>
        <begin position="12"/>
        <end position="32"/>
    </location>
</feature>
<dbReference type="InterPro" id="IPR036259">
    <property type="entry name" value="MFS_trans_sf"/>
</dbReference>
<reference evidence="7" key="1">
    <citation type="submission" date="2012-02" db="EMBL/GenBank/DDBJ databases">
        <title>Complete genome sequence of Rickettsia rhipicephali strain 3-7-female6-CWPP.</title>
        <authorList>
            <person name="Johnson S.L."/>
            <person name="Munk A.C."/>
            <person name="Han S."/>
            <person name="Bruce D.C."/>
            <person name="Dasch G.A."/>
        </authorList>
    </citation>
    <scope>NUCLEOTIDE SEQUENCE [LARGE SCALE GENOMIC DNA]</scope>
    <source>
        <strain evidence="7">3-7-female6-CWPP</strain>
    </source>
</reference>
<proteinExistence type="predicted"/>
<dbReference type="Proteomes" id="UP000008006">
    <property type="component" value="Chromosome"/>
</dbReference>
<dbReference type="EMBL" id="CP003342">
    <property type="protein sequence ID" value="AFC71982.1"/>
    <property type="molecule type" value="Genomic_DNA"/>
</dbReference>
<feature type="transmembrane region" description="Helical" evidence="5">
    <location>
        <begin position="127"/>
        <end position="150"/>
    </location>
</feature>
<name>A0AAI8F6Q8_RICR3</name>
<dbReference type="KEGG" id="rre:MCC_01645"/>
<evidence type="ECO:0000256" key="1">
    <source>
        <dbReference type="ARBA" id="ARBA00004141"/>
    </source>
</evidence>
<keyword evidence="2 5" id="KW-0812">Transmembrane</keyword>
<evidence type="ECO:0000313" key="6">
    <source>
        <dbReference type="EMBL" id="AFC71982.1"/>
    </source>
</evidence>
<gene>
    <name evidence="6" type="ordered locus">MCC_01645</name>
</gene>
<sequence>MNSFLTPDSKFAAFVLPQFVRGLSLMFCFIPTNNIALGNMPKERVGNASGLYNLTRNLRGAVGLAIISTILTNDTKTFMQYLSENISSTSIMALEQLDSYTELLSGKVLNPEKASYLLLANKLNHDAFVIAINNIFNMIGLLFVFIMLLIPFTSNIKLTENVNAH</sequence>
<dbReference type="PANTHER" id="PTHR23501">
    <property type="entry name" value="MAJOR FACILITATOR SUPERFAMILY"/>
    <property type="match status" value="1"/>
</dbReference>
<evidence type="ECO:0000256" key="2">
    <source>
        <dbReference type="ARBA" id="ARBA00022692"/>
    </source>
</evidence>
<evidence type="ECO:0000256" key="5">
    <source>
        <dbReference type="SAM" id="Phobius"/>
    </source>
</evidence>
<organism evidence="6 7">
    <name type="scientific">Rickettsia rhipicephali (strain 3-7-female6-CWPP)</name>
    <dbReference type="NCBI Taxonomy" id="1105113"/>
    <lineage>
        <taxon>Bacteria</taxon>
        <taxon>Pseudomonadati</taxon>
        <taxon>Pseudomonadota</taxon>
        <taxon>Alphaproteobacteria</taxon>
        <taxon>Rickettsiales</taxon>
        <taxon>Rickettsiaceae</taxon>
        <taxon>Rickettsieae</taxon>
        <taxon>Rickettsia</taxon>
        <taxon>spotted fever group</taxon>
    </lineage>
</organism>
<keyword evidence="7" id="KW-1185">Reference proteome</keyword>